<accession>A0A1H0SRD4</accession>
<evidence type="ECO:0000313" key="2">
    <source>
        <dbReference type="Proteomes" id="UP000198597"/>
    </source>
</evidence>
<dbReference type="PANTHER" id="PTHR43155:SF2">
    <property type="entry name" value="CYCLIC DI-GMP PHOSPHODIESTERASE PA4108"/>
    <property type="match status" value="1"/>
</dbReference>
<keyword evidence="2" id="KW-1185">Reference proteome</keyword>
<dbReference type="SMART" id="SM00471">
    <property type="entry name" value="HDc"/>
    <property type="match status" value="1"/>
</dbReference>
<dbReference type="CDD" id="cd00077">
    <property type="entry name" value="HDc"/>
    <property type="match status" value="1"/>
</dbReference>
<dbReference type="InterPro" id="IPR037522">
    <property type="entry name" value="HD_GYP_dom"/>
</dbReference>
<evidence type="ECO:0000313" key="1">
    <source>
        <dbReference type="EMBL" id="SDP43756.1"/>
    </source>
</evidence>
<dbReference type="STRING" id="94869.SAMN04488529_105165"/>
<name>A0A1H0SRD4_9CLOT</name>
<dbReference type="PANTHER" id="PTHR43155">
    <property type="entry name" value="CYCLIC DI-GMP PHOSPHODIESTERASE PA4108-RELATED"/>
    <property type="match status" value="1"/>
</dbReference>
<reference evidence="1 2" key="1">
    <citation type="submission" date="2016-10" db="EMBL/GenBank/DDBJ databases">
        <authorList>
            <person name="de Groot N.N."/>
        </authorList>
    </citation>
    <scope>NUCLEOTIDE SEQUENCE [LARGE SCALE GENOMIC DNA]</scope>
    <source>
        <strain evidence="1 2">DSM 12272</strain>
    </source>
</reference>
<dbReference type="AlphaFoldDB" id="A0A1H0SRD4"/>
<dbReference type="SUPFAM" id="SSF109604">
    <property type="entry name" value="HD-domain/PDEase-like"/>
    <property type="match status" value="1"/>
</dbReference>
<dbReference type="Pfam" id="PF13487">
    <property type="entry name" value="HD_5"/>
    <property type="match status" value="1"/>
</dbReference>
<dbReference type="EMBL" id="FNJM01000005">
    <property type="protein sequence ID" value="SDP43756.1"/>
    <property type="molecule type" value="Genomic_DNA"/>
</dbReference>
<dbReference type="Gene3D" id="1.10.3210.10">
    <property type="entry name" value="Hypothetical protein af1432"/>
    <property type="match status" value="1"/>
</dbReference>
<dbReference type="PROSITE" id="PS51832">
    <property type="entry name" value="HD_GYP"/>
    <property type="match status" value="1"/>
</dbReference>
<sequence>MRLVPVKYLKNDSVLAKSIYNSDGEVLFLKHLVLNDTTIENLRKLGILSVYIIDKYCETTKDITDDILGEYLRIESIRSLKRITLAFTSLDVDKRYTTVEMGSLSEIIKIANSIVDKILKTYNSVISTTDIRAHENYHYAHALNVAIISTLLGKQLNYSKDRLVKLCLAALMHDMGKAFLENEILHQYESSTKYECEELKSHPTLAYNYLKNNYMLDQEILLGILDHHESVDGSGYPNKIKGIQINEFAKIISIVNFYDGLLHNVTDVVLTSDSIESIMTYVDKTFDYNVTVKFFNIIEPFPKNTLVKLNNGDIARVEETLRGLPLRPKVKVLKSKINSNVGYNIDLSKALTLSIDKVVYYV</sequence>
<gene>
    <name evidence="1" type="ORF">SAMN04488529_105165</name>
</gene>
<protein>
    <submittedName>
        <fullName evidence="1">HD domain-containing protein</fullName>
    </submittedName>
</protein>
<organism evidence="1 2">
    <name type="scientific">Clostridium gasigenes</name>
    <dbReference type="NCBI Taxonomy" id="94869"/>
    <lineage>
        <taxon>Bacteria</taxon>
        <taxon>Bacillati</taxon>
        <taxon>Bacillota</taxon>
        <taxon>Clostridia</taxon>
        <taxon>Eubacteriales</taxon>
        <taxon>Clostridiaceae</taxon>
        <taxon>Clostridium</taxon>
    </lineage>
</organism>
<proteinExistence type="predicted"/>
<dbReference type="RefSeq" id="WP_175490834.1">
    <property type="nucleotide sequence ID" value="NZ_FNJM01000005.1"/>
</dbReference>
<dbReference type="InterPro" id="IPR003607">
    <property type="entry name" value="HD/PDEase_dom"/>
</dbReference>
<dbReference type="Proteomes" id="UP000198597">
    <property type="component" value="Unassembled WGS sequence"/>
</dbReference>